<keyword evidence="7" id="KW-0812">Transmembrane</keyword>
<comment type="caution">
    <text evidence="11">The sequence shown here is derived from an EMBL/GenBank/DDBJ whole genome shotgun (WGS) entry which is preliminary data.</text>
</comment>
<keyword evidence="2" id="KW-0805">Transcription regulation</keyword>
<evidence type="ECO:0000256" key="4">
    <source>
        <dbReference type="ARBA" id="ARBA00023125"/>
    </source>
</evidence>
<keyword evidence="4" id="KW-0238">DNA-binding</keyword>
<feature type="domain" description="Bacterial Ig" evidence="10">
    <location>
        <begin position="563"/>
        <end position="622"/>
    </location>
</feature>
<evidence type="ECO:0000256" key="6">
    <source>
        <dbReference type="SAM" id="MobiDB-lite"/>
    </source>
</evidence>
<dbReference type="InterPro" id="IPR013325">
    <property type="entry name" value="RNA_pol_sigma_r2"/>
</dbReference>
<evidence type="ECO:0000313" key="11">
    <source>
        <dbReference type="EMBL" id="NYD75047.1"/>
    </source>
</evidence>
<keyword evidence="7" id="KW-0472">Membrane</keyword>
<reference evidence="11 12" key="1">
    <citation type="submission" date="2020-07" db="EMBL/GenBank/DDBJ databases">
        <title>Sequencing the genomes of 1000 actinobacteria strains.</title>
        <authorList>
            <person name="Klenk H.-P."/>
        </authorList>
    </citation>
    <scope>NUCLEOTIDE SEQUENCE [LARGE SCALE GENOMIC DNA]</scope>
    <source>
        <strain evidence="11 12">DSM 23871</strain>
    </source>
</reference>
<dbReference type="Gene3D" id="1.10.10.10">
    <property type="entry name" value="Winged helix-like DNA-binding domain superfamily/Winged helix DNA-binding domain"/>
    <property type="match status" value="1"/>
</dbReference>
<dbReference type="GO" id="GO:0005975">
    <property type="term" value="P:carbohydrate metabolic process"/>
    <property type="evidence" value="ECO:0007669"/>
    <property type="project" value="UniProtKB-ARBA"/>
</dbReference>
<keyword evidence="7" id="KW-1133">Transmembrane helix</keyword>
<dbReference type="SUPFAM" id="SSF88659">
    <property type="entry name" value="Sigma3 and sigma4 domains of RNA polymerase sigma factors"/>
    <property type="match status" value="1"/>
</dbReference>
<evidence type="ECO:0000256" key="2">
    <source>
        <dbReference type="ARBA" id="ARBA00023015"/>
    </source>
</evidence>
<feature type="domain" description="RNA polymerase sigma-70 region 2" evidence="8">
    <location>
        <begin position="26"/>
        <end position="81"/>
    </location>
</feature>
<dbReference type="SUPFAM" id="SSF88946">
    <property type="entry name" value="Sigma2 domain of RNA polymerase sigma factors"/>
    <property type="match status" value="1"/>
</dbReference>
<feature type="compositionally biased region" description="Gly residues" evidence="6">
    <location>
        <begin position="270"/>
        <end position="298"/>
    </location>
</feature>
<feature type="domain" description="Putative zinc-finger" evidence="9">
    <location>
        <begin position="186"/>
        <end position="219"/>
    </location>
</feature>
<dbReference type="Pfam" id="PF04542">
    <property type="entry name" value="Sigma70_r2"/>
    <property type="match status" value="1"/>
</dbReference>
<evidence type="ECO:0000259" key="9">
    <source>
        <dbReference type="Pfam" id="PF13490"/>
    </source>
</evidence>
<dbReference type="GO" id="GO:0006352">
    <property type="term" value="P:DNA-templated transcription initiation"/>
    <property type="evidence" value="ECO:0007669"/>
    <property type="project" value="InterPro"/>
</dbReference>
<keyword evidence="12" id="KW-1185">Reference proteome</keyword>
<evidence type="ECO:0000259" key="10">
    <source>
        <dbReference type="Pfam" id="PF17936"/>
    </source>
</evidence>
<dbReference type="RefSeq" id="WP_179457091.1">
    <property type="nucleotide sequence ID" value="NZ_BAAAPX010000001.1"/>
</dbReference>
<protein>
    <submittedName>
        <fullName evidence="11">RNA polymerase sigma factor (Sigma-70 family)</fullName>
    </submittedName>
</protein>
<dbReference type="InterPro" id="IPR039425">
    <property type="entry name" value="RNA_pol_sigma-70-like"/>
</dbReference>
<keyword evidence="3" id="KW-0731">Sigma factor</keyword>
<accession>A0A852T1M2</accession>
<dbReference type="EMBL" id="JACCBJ010000001">
    <property type="protein sequence ID" value="NYD75047.1"/>
    <property type="molecule type" value="Genomic_DNA"/>
</dbReference>
<gene>
    <name evidence="11" type="ORF">BJ963_002566</name>
</gene>
<dbReference type="InterPro" id="IPR027383">
    <property type="entry name" value="Znf_put"/>
</dbReference>
<organism evidence="11 12">
    <name type="scientific">Leifsonia soli</name>
    <dbReference type="NCBI Taxonomy" id="582665"/>
    <lineage>
        <taxon>Bacteria</taxon>
        <taxon>Bacillati</taxon>
        <taxon>Actinomycetota</taxon>
        <taxon>Actinomycetes</taxon>
        <taxon>Micrococcales</taxon>
        <taxon>Microbacteriaceae</taxon>
        <taxon>Leifsonia</taxon>
    </lineage>
</organism>
<dbReference type="InterPro" id="IPR014284">
    <property type="entry name" value="RNA_pol_sigma-70_dom"/>
</dbReference>
<dbReference type="InterPro" id="IPR041498">
    <property type="entry name" value="Big_6"/>
</dbReference>
<evidence type="ECO:0000256" key="1">
    <source>
        <dbReference type="ARBA" id="ARBA00010641"/>
    </source>
</evidence>
<feature type="transmembrane region" description="Helical" evidence="7">
    <location>
        <begin position="318"/>
        <end position="340"/>
    </location>
</feature>
<evidence type="ECO:0000256" key="3">
    <source>
        <dbReference type="ARBA" id="ARBA00023082"/>
    </source>
</evidence>
<dbReference type="GO" id="GO:0016987">
    <property type="term" value="F:sigma factor activity"/>
    <property type="evidence" value="ECO:0007669"/>
    <property type="project" value="UniProtKB-KW"/>
</dbReference>
<name>A0A852T1M2_9MICO</name>
<dbReference type="InterPro" id="IPR007627">
    <property type="entry name" value="RNA_pol_sigma70_r2"/>
</dbReference>
<evidence type="ECO:0000259" key="8">
    <source>
        <dbReference type="Pfam" id="PF04542"/>
    </source>
</evidence>
<feature type="region of interest" description="Disordered" evidence="6">
    <location>
        <begin position="349"/>
        <end position="413"/>
    </location>
</feature>
<evidence type="ECO:0000256" key="7">
    <source>
        <dbReference type="SAM" id="Phobius"/>
    </source>
</evidence>
<dbReference type="GO" id="GO:0003677">
    <property type="term" value="F:DNA binding"/>
    <property type="evidence" value="ECO:0007669"/>
    <property type="project" value="UniProtKB-KW"/>
</dbReference>
<dbReference type="PANTHER" id="PTHR43133:SF8">
    <property type="entry name" value="RNA POLYMERASE SIGMA FACTOR HI_1459-RELATED"/>
    <property type="match status" value="1"/>
</dbReference>
<dbReference type="InterPro" id="IPR013324">
    <property type="entry name" value="RNA_pol_sigma_r3/r4-like"/>
</dbReference>
<proteinExistence type="inferred from homology"/>
<dbReference type="Proteomes" id="UP000589620">
    <property type="component" value="Unassembled WGS sequence"/>
</dbReference>
<evidence type="ECO:0000313" key="12">
    <source>
        <dbReference type="Proteomes" id="UP000589620"/>
    </source>
</evidence>
<dbReference type="PANTHER" id="PTHR43133">
    <property type="entry name" value="RNA POLYMERASE ECF-TYPE SIGMA FACTO"/>
    <property type="match status" value="1"/>
</dbReference>
<evidence type="ECO:0000256" key="5">
    <source>
        <dbReference type="ARBA" id="ARBA00023163"/>
    </source>
</evidence>
<comment type="similarity">
    <text evidence="1">Belongs to the sigma-70 factor family. ECF subfamily.</text>
</comment>
<feature type="region of interest" description="Disordered" evidence="6">
    <location>
        <begin position="270"/>
        <end position="312"/>
    </location>
</feature>
<dbReference type="Gene3D" id="1.10.10.1320">
    <property type="entry name" value="Anti-sigma factor, zinc-finger domain"/>
    <property type="match status" value="1"/>
</dbReference>
<feature type="compositionally biased region" description="Low complexity" evidence="6">
    <location>
        <begin position="365"/>
        <end position="387"/>
    </location>
</feature>
<dbReference type="AlphaFoldDB" id="A0A852T1M2"/>
<keyword evidence="5" id="KW-0804">Transcription</keyword>
<feature type="compositionally biased region" description="Low complexity" evidence="6">
    <location>
        <begin position="299"/>
        <end position="312"/>
    </location>
</feature>
<dbReference type="InterPro" id="IPR036388">
    <property type="entry name" value="WH-like_DNA-bd_sf"/>
</dbReference>
<dbReference type="NCBIfam" id="TIGR02937">
    <property type="entry name" value="sigma70-ECF"/>
    <property type="match status" value="1"/>
</dbReference>
<dbReference type="Gene3D" id="1.10.1740.10">
    <property type="match status" value="1"/>
</dbReference>
<dbReference type="InterPro" id="IPR041916">
    <property type="entry name" value="Anti_sigma_zinc_sf"/>
</dbReference>
<dbReference type="Pfam" id="PF17936">
    <property type="entry name" value="Big_6"/>
    <property type="match status" value="1"/>
</dbReference>
<sequence length="711" mass="70143">MSGRSDTDLVAFARAGDDDAFAELWRRHASAGRTVARSFSTEDPDDVVAEAYVRILKAVRDGRGPSAGFRPYLFTTIRNVAAAWGGARRDLPIEDATTIEDPETTEAASMDALDRSLTARAFRSLPQRWQEVLWYSEVEGMSPATVAPLLGLTANGTAALAYRAREGLRQAWIQAHIAASPDGSDCRWTTERLGAYSRGGLGKRETARLERHLAECAKCSIVAAEARTVGSRLTLVLLPLLLGIGGAAAYAASLHPGAAVAAGSGGAAAGAGGSQAAGGSPGSGGGGGAAAGGGGPSGGTAPAGRTGRGARSGTQGTAFGVGATIVGVAAAAGVVGAVVLGPQLFASPRQDVTAGQPRTAPSATAPREPGASAGGAPAEQAPVTSPAPAVPDAPEPDPAPDGTSRPSTPAGPRVPAVSVPVVAPPAVPPVTPPAVPPAAPVVASTFPPGRATAATTLPLAGTGEAGATIAVTGSAADPSSPLASSPAPVLGRTTVASDGSWALDADLSALADGAWDLSVTQTRAGLTSAPTSVRIAVDRTALPPVIVGADTGSGAVADRLAPILTGTAEPGATVVVSDHGVAVATVTADASGAWTSPELIAISPDYSLSARQTDVLGNVSAESVPLVGAAIVASVTAAGSPDTVAITVHGIPGTTVQVWADGEPSPYTLTLDGAGDASQLYGWTAGDHRIGVVYLVGGRHGVLSDVPVTLP</sequence>
<feature type="compositionally biased region" description="Pro residues" evidence="6">
    <location>
        <begin position="388"/>
        <end position="399"/>
    </location>
</feature>
<dbReference type="InterPro" id="IPR013783">
    <property type="entry name" value="Ig-like_fold"/>
</dbReference>
<dbReference type="Gene3D" id="2.60.40.10">
    <property type="entry name" value="Immunoglobulins"/>
    <property type="match status" value="2"/>
</dbReference>
<dbReference type="Pfam" id="PF13490">
    <property type="entry name" value="zf-HC2"/>
    <property type="match status" value="1"/>
</dbReference>